<protein>
    <submittedName>
        <fullName evidence="1">Uncharacterized protein</fullName>
    </submittedName>
</protein>
<dbReference type="EMBL" id="BAAABZ010000102">
    <property type="protein sequence ID" value="GAA0575387.1"/>
    <property type="molecule type" value="Genomic_DNA"/>
</dbReference>
<dbReference type="Proteomes" id="UP001501576">
    <property type="component" value="Unassembled WGS sequence"/>
</dbReference>
<reference evidence="1 2" key="1">
    <citation type="journal article" date="2019" name="Int. J. Syst. Evol. Microbiol.">
        <title>The Global Catalogue of Microorganisms (GCM) 10K type strain sequencing project: providing services to taxonomists for standard genome sequencing and annotation.</title>
        <authorList>
            <consortium name="The Broad Institute Genomics Platform"/>
            <consortium name="The Broad Institute Genome Sequencing Center for Infectious Disease"/>
            <person name="Wu L."/>
            <person name="Ma J."/>
        </authorList>
    </citation>
    <scope>NUCLEOTIDE SEQUENCE [LARGE SCALE GENOMIC DNA]</scope>
    <source>
        <strain evidence="1 2">JCM 5052</strain>
    </source>
</reference>
<sequence>MAQAAQTLCEDLGFQGSANFPGHWRVSPQHEPARKTEAEKARGAPCIVNAPVDNSDCQRVH</sequence>
<organism evidence="1 2">
    <name type="scientific">Streptomyces mordarskii</name>
    <dbReference type="NCBI Taxonomy" id="1226758"/>
    <lineage>
        <taxon>Bacteria</taxon>
        <taxon>Bacillati</taxon>
        <taxon>Actinomycetota</taxon>
        <taxon>Actinomycetes</taxon>
        <taxon>Kitasatosporales</taxon>
        <taxon>Streptomycetaceae</taxon>
        <taxon>Streptomyces</taxon>
    </lineage>
</organism>
<proteinExistence type="predicted"/>
<gene>
    <name evidence="1" type="ORF">GCM10010390_92900</name>
</gene>
<name>A0ABN1EWD0_9ACTN</name>
<comment type="caution">
    <text evidence="1">The sequence shown here is derived from an EMBL/GenBank/DDBJ whole genome shotgun (WGS) entry which is preliminary data.</text>
</comment>
<evidence type="ECO:0000313" key="2">
    <source>
        <dbReference type="Proteomes" id="UP001501576"/>
    </source>
</evidence>
<keyword evidence="2" id="KW-1185">Reference proteome</keyword>
<evidence type="ECO:0000313" key="1">
    <source>
        <dbReference type="EMBL" id="GAA0575387.1"/>
    </source>
</evidence>
<accession>A0ABN1EWD0</accession>